<sequence length="316" mass="33803">MSFSISSLNNYTKENEASLVASSVLGAKTAALIKSAGNVMVGVKSAETINIMDTDAFFQAGGTCGWNASGTTSFTQRTVTVGKIKVQEALCPKALEAKYLQKALPTGSTYDSIPFEQDYSDRKAKVIASQLEIALWQGDTGSANGNLNKFDGFIKLIGAASGVVDANVSGFVSGAPLSSISSTNVVSLLDGVYKAIPAKIVAYDDLRIFVGQDTFRTYTIALKNANMFNYAIDGKADGEFTLPGTSIKVVALQGLNGTNDIYAMRLSNMFLGTDLLNEEEKFEIFFAKEADEVRFAAEFKMGVNIAFPDEIVKVNI</sequence>
<dbReference type="EMBL" id="LR796158">
    <property type="protein sequence ID" value="CAB4122118.1"/>
    <property type="molecule type" value="Genomic_DNA"/>
</dbReference>
<organism evidence="1">
    <name type="scientific">uncultured Caudovirales phage</name>
    <dbReference type="NCBI Taxonomy" id="2100421"/>
    <lineage>
        <taxon>Viruses</taxon>
        <taxon>Duplodnaviria</taxon>
        <taxon>Heunggongvirae</taxon>
        <taxon>Uroviricota</taxon>
        <taxon>Caudoviricetes</taxon>
        <taxon>Peduoviridae</taxon>
        <taxon>Maltschvirus</taxon>
        <taxon>Maltschvirus maltsch</taxon>
    </lineage>
</organism>
<proteinExistence type="predicted"/>
<name>A0A6J5KIZ2_9CAUD</name>
<protein>
    <recommendedName>
        <fullName evidence="2">Major capsid protein Gp5</fullName>
    </recommendedName>
</protein>
<evidence type="ECO:0000313" key="1">
    <source>
        <dbReference type="EMBL" id="CAB4122118.1"/>
    </source>
</evidence>
<accession>A0A6J5KIZ2</accession>
<gene>
    <name evidence="1" type="ORF">UFOVP19_60</name>
</gene>
<evidence type="ECO:0008006" key="2">
    <source>
        <dbReference type="Google" id="ProtNLM"/>
    </source>
</evidence>
<reference evidence="1" key="1">
    <citation type="submission" date="2020-04" db="EMBL/GenBank/DDBJ databases">
        <authorList>
            <person name="Chiriac C."/>
            <person name="Salcher M."/>
            <person name="Ghai R."/>
            <person name="Kavagutti S V."/>
        </authorList>
    </citation>
    <scope>NUCLEOTIDE SEQUENCE</scope>
</reference>